<evidence type="ECO:0000313" key="1">
    <source>
        <dbReference type="EMBL" id="GBO28177.1"/>
    </source>
</evidence>
<protein>
    <submittedName>
        <fullName evidence="1">Uncharacterized protein</fullName>
    </submittedName>
</protein>
<accession>A0A4Y2VWK7</accession>
<dbReference type="EMBL" id="BGPR01051206">
    <property type="protein sequence ID" value="GBO28177.1"/>
    <property type="molecule type" value="Genomic_DNA"/>
</dbReference>
<name>A0A4Y2VWK7_ARAVE</name>
<gene>
    <name evidence="1" type="ORF">AVEN_244426_1</name>
</gene>
<keyword evidence="2" id="KW-1185">Reference proteome</keyword>
<dbReference type="Proteomes" id="UP000499080">
    <property type="component" value="Unassembled WGS sequence"/>
</dbReference>
<evidence type="ECO:0000313" key="2">
    <source>
        <dbReference type="Proteomes" id="UP000499080"/>
    </source>
</evidence>
<reference evidence="1 2" key="1">
    <citation type="journal article" date="2019" name="Sci. Rep.">
        <title>Orb-weaving spider Araneus ventricosus genome elucidates the spidroin gene catalogue.</title>
        <authorList>
            <person name="Kono N."/>
            <person name="Nakamura H."/>
            <person name="Ohtoshi R."/>
            <person name="Moran D.A.P."/>
            <person name="Shinohara A."/>
            <person name="Yoshida Y."/>
            <person name="Fujiwara M."/>
            <person name="Mori M."/>
            <person name="Tomita M."/>
            <person name="Arakawa K."/>
        </authorList>
    </citation>
    <scope>NUCLEOTIDE SEQUENCE [LARGE SCALE GENOMIC DNA]</scope>
</reference>
<sequence>EIRLTERHFIESVVRNVFQRRYRVAVKNELRKNKTPDVARRNYGNISSKIDDSIEPCCQQIWTQQTIFYNASSNFYVEVLNMLPCYSGGGRDQTLKGGSYAQ</sequence>
<dbReference type="AlphaFoldDB" id="A0A4Y2VWK7"/>
<feature type="non-terminal residue" evidence="1">
    <location>
        <position position="1"/>
    </location>
</feature>
<proteinExistence type="predicted"/>
<organism evidence="1 2">
    <name type="scientific">Araneus ventricosus</name>
    <name type="common">Orbweaver spider</name>
    <name type="synonym">Epeira ventricosa</name>
    <dbReference type="NCBI Taxonomy" id="182803"/>
    <lineage>
        <taxon>Eukaryota</taxon>
        <taxon>Metazoa</taxon>
        <taxon>Ecdysozoa</taxon>
        <taxon>Arthropoda</taxon>
        <taxon>Chelicerata</taxon>
        <taxon>Arachnida</taxon>
        <taxon>Araneae</taxon>
        <taxon>Araneomorphae</taxon>
        <taxon>Entelegynae</taxon>
        <taxon>Araneoidea</taxon>
        <taxon>Araneidae</taxon>
        <taxon>Araneus</taxon>
    </lineage>
</organism>
<comment type="caution">
    <text evidence="1">The sequence shown here is derived from an EMBL/GenBank/DDBJ whole genome shotgun (WGS) entry which is preliminary data.</text>
</comment>